<protein>
    <recommendedName>
        <fullName evidence="4">Peptide methionine sulfoxide reductase MsrA</fullName>
        <shortName evidence="4">Protein-methionine-S-oxide reductase</shortName>
        <ecNumber evidence="4">1.8.4.11</ecNumber>
    </recommendedName>
    <alternativeName>
        <fullName evidence="4">Peptide-methionine (S)-S-oxide reductase</fullName>
        <shortName evidence="4">Peptide Met(O) reductase</shortName>
    </alternativeName>
</protein>
<evidence type="ECO:0000256" key="1">
    <source>
        <dbReference type="ARBA" id="ARBA00023002"/>
    </source>
</evidence>
<dbReference type="PANTHER" id="PTHR43774">
    <property type="entry name" value="PEPTIDE METHIONINE SULFOXIDE REDUCTASE"/>
    <property type="match status" value="1"/>
</dbReference>
<feature type="signal peptide" evidence="5">
    <location>
        <begin position="1"/>
        <end position="24"/>
    </location>
</feature>
<accession>A0ABV6D785</accession>
<comment type="function">
    <text evidence="4">Has an important function as a repair enzyme for proteins that have been inactivated by oxidation. Catalyzes the reversible oxidation-reduction of methionine sulfoxide in proteins to methionine.</text>
</comment>
<dbReference type="EMBL" id="JBHLXD010000012">
    <property type="protein sequence ID" value="MFC0208514.1"/>
    <property type="molecule type" value="Genomic_DNA"/>
</dbReference>
<feature type="chain" id="PRO_5046358564" description="Peptide methionine sulfoxide reductase MsrA" evidence="5">
    <location>
        <begin position="25"/>
        <end position="214"/>
    </location>
</feature>
<evidence type="ECO:0000256" key="5">
    <source>
        <dbReference type="SAM" id="SignalP"/>
    </source>
</evidence>
<keyword evidence="8" id="KW-1185">Reference proteome</keyword>
<dbReference type="SUPFAM" id="SSF55068">
    <property type="entry name" value="Peptide methionine sulfoxide reductase"/>
    <property type="match status" value="1"/>
</dbReference>
<proteinExistence type="inferred from homology"/>
<comment type="catalytic activity">
    <reaction evidence="2 4">
        <text>L-methionyl-[protein] + [thioredoxin]-disulfide + H2O = L-methionyl-(S)-S-oxide-[protein] + [thioredoxin]-dithiol</text>
        <dbReference type="Rhea" id="RHEA:14217"/>
        <dbReference type="Rhea" id="RHEA-COMP:10698"/>
        <dbReference type="Rhea" id="RHEA-COMP:10700"/>
        <dbReference type="Rhea" id="RHEA-COMP:12313"/>
        <dbReference type="Rhea" id="RHEA-COMP:12315"/>
        <dbReference type="ChEBI" id="CHEBI:15377"/>
        <dbReference type="ChEBI" id="CHEBI:16044"/>
        <dbReference type="ChEBI" id="CHEBI:29950"/>
        <dbReference type="ChEBI" id="CHEBI:44120"/>
        <dbReference type="ChEBI" id="CHEBI:50058"/>
        <dbReference type="EC" id="1.8.4.11"/>
    </reaction>
</comment>
<dbReference type="Gene3D" id="3.30.1060.10">
    <property type="entry name" value="Peptide methionine sulphoxide reductase MsrA"/>
    <property type="match status" value="1"/>
</dbReference>
<comment type="catalytic activity">
    <reaction evidence="3 4">
        <text>[thioredoxin]-disulfide + L-methionine + H2O = L-methionine (S)-S-oxide + [thioredoxin]-dithiol</text>
        <dbReference type="Rhea" id="RHEA:19993"/>
        <dbReference type="Rhea" id="RHEA-COMP:10698"/>
        <dbReference type="Rhea" id="RHEA-COMP:10700"/>
        <dbReference type="ChEBI" id="CHEBI:15377"/>
        <dbReference type="ChEBI" id="CHEBI:29950"/>
        <dbReference type="ChEBI" id="CHEBI:50058"/>
        <dbReference type="ChEBI" id="CHEBI:57844"/>
        <dbReference type="ChEBI" id="CHEBI:58772"/>
        <dbReference type="EC" id="1.8.4.11"/>
    </reaction>
</comment>
<keyword evidence="1 4" id="KW-0560">Oxidoreductase</keyword>
<feature type="domain" description="Peptide methionine sulphoxide reductase MsrA" evidence="6">
    <location>
        <begin position="28"/>
        <end position="171"/>
    </location>
</feature>
<evidence type="ECO:0000256" key="4">
    <source>
        <dbReference type="HAMAP-Rule" id="MF_01401"/>
    </source>
</evidence>
<sequence length="214" mass="23258">MIRSSLVAALALAASLAGPLPAMAETKTAIFAGGCFWCVEADFDKVEGVLSTVSGYTGGEARNPSYRNYQAGGHREAVEIRYDDSQVSYAHLLDVFFHSVDPTDGGGQFCDRGHGYTTAIYVLDEAQKKAAEEAKKAAEAELGQPVVTPILPATAFWPAEDYHQDYYRSNERILTRFGFVTKAAAYKGYREGCGRDARLRQVWGESALRGIAGK</sequence>
<reference evidence="7 8" key="1">
    <citation type="submission" date="2024-09" db="EMBL/GenBank/DDBJ databases">
        <authorList>
            <person name="Sun Q."/>
            <person name="Mori K."/>
        </authorList>
    </citation>
    <scope>NUCLEOTIDE SEQUENCE [LARGE SCALE GENOMIC DNA]</scope>
    <source>
        <strain evidence="7 8">CCM 8543</strain>
    </source>
</reference>
<feature type="active site" evidence="4">
    <location>
        <position position="35"/>
    </location>
</feature>
<dbReference type="InterPro" id="IPR036509">
    <property type="entry name" value="Met_Sox_Rdtase_MsrA_sf"/>
</dbReference>
<comment type="caution">
    <text evidence="7">The sequence shown here is derived from an EMBL/GenBank/DDBJ whole genome shotgun (WGS) entry which is preliminary data.</text>
</comment>
<dbReference type="GO" id="GO:0008113">
    <property type="term" value="F:peptide-methionine (S)-S-oxide reductase activity"/>
    <property type="evidence" value="ECO:0007669"/>
    <property type="project" value="UniProtKB-EC"/>
</dbReference>
<evidence type="ECO:0000259" key="6">
    <source>
        <dbReference type="Pfam" id="PF01625"/>
    </source>
</evidence>
<gene>
    <name evidence="4 7" type="primary">msrA</name>
    <name evidence="7" type="ORF">ACFFJ2_08895</name>
</gene>
<evidence type="ECO:0000256" key="2">
    <source>
        <dbReference type="ARBA" id="ARBA00047806"/>
    </source>
</evidence>
<evidence type="ECO:0000313" key="8">
    <source>
        <dbReference type="Proteomes" id="UP001589755"/>
    </source>
</evidence>
<dbReference type="EC" id="1.8.4.11" evidence="4"/>
<keyword evidence="5" id="KW-0732">Signal</keyword>
<name>A0ABV6D785_9HYPH</name>
<comment type="similarity">
    <text evidence="4">Belongs to the MsrA Met sulfoxide reductase family.</text>
</comment>
<dbReference type="Proteomes" id="UP001589755">
    <property type="component" value="Unassembled WGS sequence"/>
</dbReference>
<dbReference type="PANTHER" id="PTHR43774:SF1">
    <property type="entry name" value="PEPTIDE METHIONINE SULFOXIDE REDUCTASE MSRA 2"/>
    <property type="match status" value="1"/>
</dbReference>
<dbReference type="NCBIfam" id="TIGR00401">
    <property type="entry name" value="msrA"/>
    <property type="match status" value="1"/>
</dbReference>
<evidence type="ECO:0000313" key="7">
    <source>
        <dbReference type="EMBL" id="MFC0208514.1"/>
    </source>
</evidence>
<organism evidence="7 8">
    <name type="scientific">Chelativorans intermedius</name>
    <dbReference type="NCBI Taxonomy" id="515947"/>
    <lineage>
        <taxon>Bacteria</taxon>
        <taxon>Pseudomonadati</taxon>
        <taxon>Pseudomonadota</taxon>
        <taxon>Alphaproteobacteria</taxon>
        <taxon>Hyphomicrobiales</taxon>
        <taxon>Phyllobacteriaceae</taxon>
        <taxon>Chelativorans</taxon>
    </lineage>
</organism>
<dbReference type="RefSeq" id="WP_261521280.1">
    <property type="nucleotide sequence ID" value="NZ_JAODNW010000017.1"/>
</dbReference>
<dbReference type="Pfam" id="PF01625">
    <property type="entry name" value="PMSR"/>
    <property type="match status" value="1"/>
</dbReference>
<evidence type="ECO:0000256" key="3">
    <source>
        <dbReference type="ARBA" id="ARBA00048782"/>
    </source>
</evidence>
<dbReference type="InterPro" id="IPR002569">
    <property type="entry name" value="Met_Sox_Rdtase_MsrA_dom"/>
</dbReference>
<dbReference type="HAMAP" id="MF_01401">
    <property type="entry name" value="MsrA"/>
    <property type="match status" value="1"/>
</dbReference>